<dbReference type="AlphaFoldDB" id="A0A9D3P4J2"/>
<feature type="region of interest" description="Disordered" evidence="1">
    <location>
        <begin position="131"/>
        <end position="164"/>
    </location>
</feature>
<name>A0A9D3P4J2_9TELE</name>
<sequence length="178" mass="19502">MDITDSLKRLKPRRKLKDRALQRAGHYTSETWACANLAFELALAKCHANLVKRVLVPAQQLLCFSTLSRHRGNAGLLRHAGTELAERRVAAITLSGVYAAGANSRGFYLLCGKTAGAHICVFLRVLQEETEDKEGEVRDNGGPVLTDDRNKKEKEKGPLKDQRCADSRVFASTAAPSG</sequence>
<protein>
    <submittedName>
        <fullName evidence="2">Uncharacterized protein</fullName>
    </submittedName>
</protein>
<evidence type="ECO:0000313" key="3">
    <source>
        <dbReference type="Proteomes" id="UP000824219"/>
    </source>
</evidence>
<reference evidence="2 3" key="1">
    <citation type="submission" date="2021-06" db="EMBL/GenBank/DDBJ databases">
        <title>Chromosome-level genome assembly of the red-tail catfish (Hemibagrus wyckioides).</title>
        <authorList>
            <person name="Shao F."/>
        </authorList>
    </citation>
    <scope>NUCLEOTIDE SEQUENCE [LARGE SCALE GENOMIC DNA]</scope>
    <source>
        <strain evidence="2">EC202008001</strain>
        <tissue evidence="2">Blood</tissue>
    </source>
</reference>
<feature type="compositionally biased region" description="Basic and acidic residues" evidence="1">
    <location>
        <begin position="146"/>
        <end position="164"/>
    </location>
</feature>
<dbReference type="EMBL" id="JAHKSW010000003">
    <property type="protein sequence ID" value="KAG7334523.1"/>
    <property type="molecule type" value="Genomic_DNA"/>
</dbReference>
<keyword evidence="3" id="KW-1185">Reference proteome</keyword>
<organism evidence="2 3">
    <name type="scientific">Hemibagrus wyckioides</name>
    <dbReference type="NCBI Taxonomy" id="337641"/>
    <lineage>
        <taxon>Eukaryota</taxon>
        <taxon>Metazoa</taxon>
        <taxon>Chordata</taxon>
        <taxon>Craniata</taxon>
        <taxon>Vertebrata</taxon>
        <taxon>Euteleostomi</taxon>
        <taxon>Actinopterygii</taxon>
        <taxon>Neopterygii</taxon>
        <taxon>Teleostei</taxon>
        <taxon>Ostariophysi</taxon>
        <taxon>Siluriformes</taxon>
        <taxon>Bagridae</taxon>
        <taxon>Hemibagrus</taxon>
    </lineage>
</organism>
<proteinExistence type="predicted"/>
<dbReference type="Proteomes" id="UP000824219">
    <property type="component" value="Linkage Group LG03"/>
</dbReference>
<evidence type="ECO:0000313" key="2">
    <source>
        <dbReference type="EMBL" id="KAG7334523.1"/>
    </source>
</evidence>
<comment type="caution">
    <text evidence="2">The sequence shown here is derived from an EMBL/GenBank/DDBJ whole genome shotgun (WGS) entry which is preliminary data.</text>
</comment>
<accession>A0A9D3P4J2</accession>
<evidence type="ECO:0000256" key="1">
    <source>
        <dbReference type="SAM" id="MobiDB-lite"/>
    </source>
</evidence>
<gene>
    <name evidence="2" type="ORF">KOW79_002930</name>
</gene>